<protein>
    <recommendedName>
        <fullName evidence="4">Secreted protein</fullName>
    </recommendedName>
</protein>
<evidence type="ECO:0000313" key="3">
    <source>
        <dbReference type="Proteomes" id="UP000299102"/>
    </source>
</evidence>
<evidence type="ECO:0000256" key="1">
    <source>
        <dbReference type="SAM" id="SignalP"/>
    </source>
</evidence>
<keyword evidence="1" id="KW-0732">Signal</keyword>
<gene>
    <name evidence="2" type="ORF">EVAR_38964_1</name>
</gene>
<accession>A0A4C1W8K6</accession>
<name>A0A4C1W8K6_EUMVA</name>
<evidence type="ECO:0000313" key="2">
    <source>
        <dbReference type="EMBL" id="GBP47363.1"/>
    </source>
</evidence>
<feature type="signal peptide" evidence="1">
    <location>
        <begin position="1"/>
        <end position="24"/>
    </location>
</feature>
<keyword evidence="3" id="KW-1185">Reference proteome</keyword>
<dbReference type="Proteomes" id="UP000299102">
    <property type="component" value="Unassembled WGS sequence"/>
</dbReference>
<sequence length="157" mass="17942">MPKLALICWSPTALMLSSVVAVEGHPSRKSSVRLVRPGFLGFNWIRNKKRDEFNTAARITARTRNDVMPEHRSDDHKRQLKCHFSVRWDVSSSRYHREKLTDDEHSRVRGMGSSVILLKPGPSIEAWKNLQLRCKKSSIVATHRSEVTVTVQSCSFS</sequence>
<evidence type="ECO:0008006" key="4">
    <source>
        <dbReference type="Google" id="ProtNLM"/>
    </source>
</evidence>
<comment type="caution">
    <text evidence="2">The sequence shown here is derived from an EMBL/GenBank/DDBJ whole genome shotgun (WGS) entry which is preliminary data.</text>
</comment>
<dbReference type="AlphaFoldDB" id="A0A4C1W8K6"/>
<dbReference type="EMBL" id="BGZK01000500">
    <property type="protein sequence ID" value="GBP47363.1"/>
    <property type="molecule type" value="Genomic_DNA"/>
</dbReference>
<feature type="chain" id="PRO_5020021508" description="Secreted protein" evidence="1">
    <location>
        <begin position="25"/>
        <end position="157"/>
    </location>
</feature>
<reference evidence="2 3" key="1">
    <citation type="journal article" date="2019" name="Commun. Biol.">
        <title>The bagworm genome reveals a unique fibroin gene that provides high tensile strength.</title>
        <authorList>
            <person name="Kono N."/>
            <person name="Nakamura H."/>
            <person name="Ohtoshi R."/>
            <person name="Tomita M."/>
            <person name="Numata K."/>
            <person name="Arakawa K."/>
        </authorList>
    </citation>
    <scope>NUCLEOTIDE SEQUENCE [LARGE SCALE GENOMIC DNA]</scope>
</reference>
<proteinExistence type="predicted"/>
<organism evidence="2 3">
    <name type="scientific">Eumeta variegata</name>
    <name type="common">Bagworm moth</name>
    <name type="synonym">Eumeta japonica</name>
    <dbReference type="NCBI Taxonomy" id="151549"/>
    <lineage>
        <taxon>Eukaryota</taxon>
        <taxon>Metazoa</taxon>
        <taxon>Ecdysozoa</taxon>
        <taxon>Arthropoda</taxon>
        <taxon>Hexapoda</taxon>
        <taxon>Insecta</taxon>
        <taxon>Pterygota</taxon>
        <taxon>Neoptera</taxon>
        <taxon>Endopterygota</taxon>
        <taxon>Lepidoptera</taxon>
        <taxon>Glossata</taxon>
        <taxon>Ditrysia</taxon>
        <taxon>Tineoidea</taxon>
        <taxon>Psychidae</taxon>
        <taxon>Oiketicinae</taxon>
        <taxon>Eumeta</taxon>
    </lineage>
</organism>